<dbReference type="PANTHER" id="PTHR33223">
    <property type="entry name" value="CCHC-TYPE DOMAIN-CONTAINING PROTEIN"/>
    <property type="match status" value="1"/>
</dbReference>
<organism evidence="4">
    <name type="scientific">Tanacetum cinerariifolium</name>
    <name type="common">Dalmatian daisy</name>
    <name type="synonym">Chrysanthemum cinerariifolium</name>
    <dbReference type="NCBI Taxonomy" id="118510"/>
    <lineage>
        <taxon>Eukaryota</taxon>
        <taxon>Viridiplantae</taxon>
        <taxon>Streptophyta</taxon>
        <taxon>Embryophyta</taxon>
        <taxon>Tracheophyta</taxon>
        <taxon>Spermatophyta</taxon>
        <taxon>Magnoliopsida</taxon>
        <taxon>eudicotyledons</taxon>
        <taxon>Gunneridae</taxon>
        <taxon>Pentapetalae</taxon>
        <taxon>asterids</taxon>
        <taxon>campanulids</taxon>
        <taxon>Asterales</taxon>
        <taxon>Asteraceae</taxon>
        <taxon>Asteroideae</taxon>
        <taxon>Anthemideae</taxon>
        <taxon>Anthemidinae</taxon>
        <taxon>Tanacetum</taxon>
    </lineage>
</organism>
<dbReference type="PANTHER" id="PTHR33223:SF11">
    <property type="entry name" value="ELEMENT PROTEIN, PUTATIVE-RELATED"/>
    <property type="match status" value="1"/>
</dbReference>
<evidence type="ECO:0000256" key="2">
    <source>
        <dbReference type="SAM" id="MobiDB-lite"/>
    </source>
</evidence>
<feature type="region of interest" description="Disordered" evidence="2">
    <location>
        <begin position="299"/>
        <end position="328"/>
    </location>
</feature>
<evidence type="ECO:0000313" key="4">
    <source>
        <dbReference type="EMBL" id="GEU64204.1"/>
    </source>
</evidence>
<dbReference type="AlphaFoldDB" id="A0A6L2LV93"/>
<protein>
    <submittedName>
        <fullName evidence="4">Reverse transcriptase domain-containing protein</fullName>
    </submittedName>
</protein>
<feature type="compositionally biased region" description="Polar residues" evidence="2">
    <location>
        <begin position="543"/>
        <end position="552"/>
    </location>
</feature>
<feature type="compositionally biased region" description="Basic and acidic residues" evidence="2">
    <location>
        <begin position="311"/>
        <end position="328"/>
    </location>
</feature>
<feature type="domain" description="Retrotransposon gag" evidence="3">
    <location>
        <begin position="355"/>
        <end position="429"/>
    </location>
</feature>
<reference evidence="4" key="1">
    <citation type="journal article" date="2019" name="Sci. Rep.">
        <title>Draft genome of Tanacetum cinerariifolium, the natural source of mosquito coil.</title>
        <authorList>
            <person name="Yamashiro T."/>
            <person name="Shiraishi A."/>
            <person name="Satake H."/>
            <person name="Nakayama K."/>
        </authorList>
    </citation>
    <scope>NUCLEOTIDE SEQUENCE</scope>
</reference>
<sequence>MNAKLVRLREIYNYRSQTDIDGSSSQTHEICDVYLTTKELHQLHIDEEALRETLDEEARDEKQREEKIRQKQTDDEEFMLEFGVKYDSEYDDDTHDVTPHVSALARCDRLENLIMRKLEGEWIMKKEMRMISKDGTISEFPGYTSSKEEEDKEKEESEKKRSKDASEMGSNSKPSGYAAIDNKVESDIKSTVRSKSKCKEMEDTHEKMDPNRRSGSSNDESPDIAAIIVQQLQTILPQIVTQVTNNVNNANDNDEEALRETLEEQAMDEKAKEEKIRQKQADDDDFFLKFRMVKIDSDYESSGKKKSRKGQNRDETGQKQEAWRSREKSKAVTVNKITSILKYKNVPHKAIKLMLFPFSLEGATRFWLEKEPPRPIHTREDLVSKFVNYFFPPLKTKNLKNDITNFHQRFDETFSEACDRFKDLLRPCGYRSIESVGIGGKILIVRMRTTTSNTSFFHSFNGSWWRGLVLKKHNLNGISKSGDIGPLGSGSLPSNTIANPRGDLKFITTRSGVSYDGPTIPPTSSPIPREVERKTEETKDKVQTTSSGSTAYIQPPVVQVPIIEPDVAPKPNLKPSIPYPSRLNDQKL</sequence>
<proteinExistence type="predicted"/>
<feature type="region of interest" description="Disordered" evidence="2">
    <location>
        <begin position="136"/>
        <end position="220"/>
    </location>
</feature>
<dbReference type="GO" id="GO:0003964">
    <property type="term" value="F:RNA-directed DNA polymerase activity"/>
    <property type="evidence" value="ECO:0007669"/>
    <property type="project" value="UniProtKB-KW"/>
</dbReference>
<keyword evidence="4" id="KW-0808">Transferase</keyword>
<dbReference type="EMBL" id="BKCJ010004981">
    <property type="protein sequence ID" value="GEU64204.1"/>
    <property type="molecule type" value="Genomic_DNA"/>
</dbReference>
<keyword evidence="4" id="KW-0548">Nucleotidyltransferase</keyword>
<keyword evidence="1" id="KW-0175">Coiled coil</keyword>
<name>A0A6L2LV93_TANCI</name>
<feature type="coiled-coil region" evidence="1">
    <location>
        <begin position="240"/>
        <end position="279"/>
    </location>
</feature>
<dbReference type="InterPro" id="IPR005162">
    <property type="entry name" value="Retrotrans_gag_dom"/>
</dbReference>
<keyword evidence="4" id="KW-0695">RNA-directed DNA polymerase</keyword>
<comment type="caution">
    <text evidence="4">The sequence shown here is derived from an EMBL/GenBank/DDBJ whole genome shotgun (WGS) entry which is preliminary data.</text>
</comment>
<accession>A0A6L2LV93</accession>
<feature type="region of interest" description="Disordered" evidence="2">
    <location>
        <begin position="515"/>
        <end position="553"/>
    </location>
</feature>
<gene>
    <name evidence="4" type="ORF">Tci_036182</name>
</gene>
<evidence type="ECO:0000256" key="1">
    <source>
        <dbReference type="SAM" id="Coils"/>
    </source>
</evidence>
<feature type="region of interest" description="Disordered" evidence="2">
    <location>
        <begin position="566"/>
        <end position="588"/>
    </location>
</feature>
<feature type="compositionally biased region" description="Basic and acidic residues" evidence="2">
    <location>
        <begin position="146"/>
        <end position="166"/>
    </location>
</feature>
<feature type="compositionally biased region" description="Basic and acidic residues" evidence="2">
    <location>
        <begin position="529"/>
        <end position="542"/>
    </location>
</feature>
<evidence type="ECO:0000259" key="3">
    <source>
        <dbReference type="Pfam" id="PF03732"/>
    </source>
</evidence>
<feature type="compositionally biased region" description="Basic and acidic residues" evidence="2">
    <location>
        <begin position="197"/>
        <end position="212"/>
    </location>
</feature>
<dbReference type="Pfam" id="PF03732">
    <property type="entry name" value="Retrotrans_gag"/>
    <property type="match status" value="1"/>
</dbReference>